<proteinExistence type="predicted"/>
<organism evidence="3">
    <name type="scientific">Cucumis melo</name>
    <name type="common">Muskmelon</name>
    <dbReference type="NCBI Taxonomy" id="3656"/>
    <lineage>
        <taxon>Eukaryota</taxon>
        <taxon>Viridiplantae</taxon>
        <taxon>Streptophyta</taxon>
        <taxon>Embryophyta</taxon>
        <taxon>Tracheophyta</taxon>
        <taxon>Spermatophyta</taxon>
        <taxon>Magnoliopsida</taxon>
        <taxon>eudicotyledons</taxon>
        <taxon>Gunneridae</taxon>
        <taxon>Pentapetalae</taxon>
        <taxon>rosids</taxon>
        <taxon>fabids</taxon>
        <taxon>Cucurbitales</taxon>
        <taxon>Cucurbitaceae</taxon>
        <taxon>Benincaseae</taxon>
        <taxon>Cucumis</taxon>
    </lineage>
</organism>
<evidence type="ECO:0000256" key="2">
    <source>
        <dbReference type="SAM" id="SignalP"/>
    </source>
</evidence>
<dbReference type="Gramene" id="MELO3C010530.2.1">
    <property type="protein sequence ID" value="MELO3C010530.2.1"/>
    <property type="gene ID" value="MELO3C010530.2"/>
</dbReference>
<protein>
    <submittedName>
        <fullName evidence="3">Uncharacterized protein</fullName>
    </submittedName>
</protein>
<accession>A0A9I9CYM7</accession>
<evidence type="ECO:0000256" key="1">
    <source>
        <dbReference type="SAM" id="MobiDB-lite"/>
    </source>
</evidence>
<feature type="region of interest" description="Disordered" evidence="1">
    <location>
        <begin position="35"/>
        <end position="54"/>
    </location>
</feature>
<keyword evidence="2" id="KW-0732">Signal</keyword>
<reference evidence="3" key="1">
    <citation type="submission" date="2023-03" db="UniProtKB">
        <authorList>
            <consortium name="EnsemblPlants"/>
        </authorList>
    </citation>
    <scope>IDENTIFICATION</scope>
</reference>
<name>A0A9I9CYM7_CUCME</name>
<sequence>MAHRSLHLSNFFPLIALLLLLLLLHSLLVTSSRPLHDIHPHNRRAITPPAPVSETSFSINRYKYVETNAFRPTSPGHSPGVGHNEPPGRP</sequence>
<evidence type="ECO:0000313" key="3">
    <source>
        <dbReference type="EnsemblPlants" id="MELO3C010530.2.1"/>
    </source>
</evidence>
<dbReference type="EnsemblPlants" id="MELO3C010530.2.1">
    <property type="protein sequence ID" value="MELO3C010530.2.1"/>
    <property type="gene ID" value="MELO3C010530.2"/>
</dbReference>
<feature type="signal peptide" evidence="2">
    <location>
        <begin position="1"/>
        <end position="31"/>
    </location>
</feature>
<feature type="region of interest" description="Disordered" evidence="1">
    <location>
        <begin position="69"/>
        <end position="90"/>
    </location>
</feature>
<dbReference type="AlphaFoldDB" id="A0A9I9CYM7"/>
<feature type="chain" id="PRO_5039937108" evidence="2">
    <location>
        <begin position="32"/>
        <end position="90"/>
    </location>
</feature>